<evidence type="ECO:0000256" key="3">
    <source>
        <dbReference type="ARBA" id="ARBA00022821"/>
    </source>
</evidence>
<name>A0A2I0KDE2_PUNGR</name>
<dbReference type="SUPFAM" id="SSF52047">
    <property type="entry name" value="RNI-like"/>
    <property type="match status" value="1"/>
</dbReference>
<keyword evidence="10" id="KW-1185">Reference proteome</keyword>
<keyword evidence="1" id="KW-0677">Repeat</keyword>
<evidence type="ECO:0008006" key="11">
    <source>
        <dbReference type="Google" id="ProtNLM"/>
    </source>
</evidence>
<evidence type="ECO:0000259" key="7">
    <source>
        <dbReference type="Pfam" id="PF18052"/>
    </source>
</evidence>
<dbReference type="SUPFAM" id="SSF52540">
    <property type="entry name" value="P-loop containing nucleoside triphosphate hydrolases"/>
    <property type="match status" value="1"/>
</dbReference>
<keyword evidence="3" id="KW-0611">Plant defense</keyword>
<dbReference type="InterPro" id="IPR036388">
    <property type="entry name" value="WH-like_DNA-bd_sf"/>
</dbReference>
<dbReference type="PANTHER" id="PTHR36766">
    <property type="entry name" value="PLANT BROAD-SPECTRUM MILDEW RESISTANCE PROTEIN RPW8"/>
    <property type="match status" value="1"/>
</dbReference>
<dbReference type="PANTHER" id="PTHR36766:SF70">
    <property type="entry name" value="DISEASE RESISTANCE PROTEIN RGA4"/>
    <property type="match status" value="1"/>
</dbReference>
<feature type="domain" description="Disease resistance N-terminal" evidence="7">
    <location>
        <begin position="9"/>
        <end position="93"/>
    </location>
</feature>
<dbReference type="PRINTS" id="PR00364">
    <property type="entry name" value="DISEASERSIST"/>
</dbReference>
<dbReference type="Gene3D" id="3.40.50.300">
    <property type="entry name" value="P-loop containing nucleotide triphosphate hydrolases"/>
    <property type="match status" value="1"/>
</dbReference>
<dbReference type="Proteomes" id="UP000233551">
    <property type="component" value="Unassembled WGS sequence"/>
</dbReference>
<dbReference type="STRING" id="22663.A0A2I0KDE2"/>
<evidence type="ECO:0000259" key="8">
    <source>
        <dbReference type="Pfam" id="PF23559"/>
    </source>
</evidence>
<dbReference type="GO" id="GO:0051707">
    <property type="term" value="P:response to other organism"/>
    <property type="evidence" value="ECO:0007669"/>
    <property type="project" value="UniProtKB-ARBA"/>
</dbReference>
<dbReference type="FunFam" id="1.10.10.10:FF:000322">
    <property type="entry name" value="Probable disease resistance protein At1g63360"/>
    <property type="match status" value="1"/>
</dbReference>
<evidence type="ECO:0000256" key="4">
    <source>
        <dbReference type="ARBA" id="ARBA00022840"/>
    </source>
</evidence>
<dbReference type="Gene3D" id="1.10.10.10">
    <property type="entry name" value="Winged helix-like DNA-binding domain superfamily/Winged helix DNA-binding domain"/>
    <property type="match status" value="1"/>
</dbReference>
<organism evidence="9 10">
    <name type="scientific">Punica granatum</name>
    <name type="common">Pomegranate</name>
    <dbReference type="NCBI Taxonomy" id="22663"/>
    <lineage>
        <taxon>Eukaryota</taxon>
        <taxon>Viridiplantae</taxon>
        <taxon>Streptophyta</taxon>
        <taxon>Embryophyta</taxon>
        <taxon>Tracheophyta</taxon>
        <taxon>Spermatophyta</taxon>
        <taxon>Magnoliopsida</taxon>
        <taxon>eudicotyledons</taxon>
        <taxon>Gunneridae</taxon>
        <taxon>Pentapetalae</taxon>
        <taxon>rosids</taxon>
        <taxon>malvids</taxon>
        <taxon>Myrtales</taxon>
        <taxon>Lythraceae</taxon>
        <taxon>Punica</taxon>
    </lineage>
</organism>
<dbReference type="Gene3D" id="1.20.5.4130">
    <property type="match status" value="1"/>
</dbReference>
<comment type="caution">
    <text evidence="9">The sequence shown here is derived from an EMBL/GenBank/DDBJ whole genome shotgun (WGS) entry which is preliminary data.</text>
</comment>
<dbReference type="Gene3D" id="1.10.8.430">
    <property type="entry name" value="Helical domain of apoptotic protease-activating factors"/>
    <property type="match status" value="1"/>
</dbReference>
<dbReference type="InterPro" id="IPR002182">
    <property type="entry name" value="NB-ARC"/>
</dbReference>
<feature type="region of interest" description="Disordered" evidence="5">
    <location>
        <begin position="844"/>
        <end position="875"/>
    </location>
</feature>
<dbReference type="Gene3D" id="3.80.10.10">
    <property type="entry name" value="Ribonuclease Inhibitor"/>
    <property type="match status" value="2"/>
</dbReference>
<dbReference type="InterPro" id="IPR032675">
    <property type="entry name" value="LRR_dom_sf"/>
</dbReference>
<proteinExistence type="predicted"/>
<dbReference type="Pfam" id="PF00931">
    <property type="entry name" value="NB-ARC"/>
    <property type="match status" value="1"/>
</dbReference>
<keyword evidence="2" id="KW-0547">Nucleotide-binding</keyword>
<dbReference type="GO" id="GO:0043531">
    <property type="term" value="F:ADP binding"/>
    <property type="evidence" value="ECO:0007669"/>
    <property type="project" value="InterPro"/>
</dbReference>
<protein>
    <recommendedName>
        <fullName evidence="11">Disease resistance protein RGA3</fullName>
    </recommendedName>
</protein>
<dbReference type="CDD" id="cd14798">
    <property type="entry name" value="RX-CC_like"/>
    <property type="match status" value="1"/>
</dbReference>
<feature type="domain" description="NB-ARC" evidence="6">
    <location>
        <begin position="164"/>
        <end position="339"/>
    </location>
</feature>
<evidence type="ECO:0000259" key="6">
    <source>
        <dbReference type="Pfam" id="PF00931"/>
    </source>
</evidence>
<evidence type="ECO:0000313" key="9">
    <source>
        <dbReference type="EMBL" id="PKI66551.1"/>
    </source>
</evidence>
<dbReference type="GO" id="GO:0005524">
    <property type="term" value="F:ATP binding"/>
    <property type="evidence" value="ECO:0007669"/>
    <property type="project" value="UniProtKB-KW"/>
</dbReference>
<keyword evidence="4" id="KW-0067">ATP-binding</keyword>
<evidence type="ECO:0000256" key="5">
    <source>
        <dbReference type="SAM" id="MobiDB-lite"/>
    </source>
</evidence>
<gene>
    <name evidence="9" type="ORF">CRG98_013035</name>
</gene>
<accession>A0A2I0KDE2</accession>
<dbReference type="Pfam" id="PF23559">
    <property type="entry name" value="WHD_DRP"/>
    <property type="match status" value="1"/>
</dbReference>
<evidence type="ECO:0000313" key="10">
    <source>
        <dbReference type="Proteomes" id="UP000233551"/>
    </source>
</evidence>
<dbReference type="InterPro" id="IPR041118">
    <property type="entry name" value="Rx_N"/>
</dbReference>
<dbReference type="InterPro" id="IPR058922">
    <property type="entry name" value="WHD_DRP"/>
</dbReference>
<reference evidence="9 10" key="1">
    <citation type="submission" date="2017-11" db="EMBL/GenBank/DDBJ databases">
        <title>De-novo sequencing of pomegranate (Punica granatum L.) genome.</title>
        <authorList>
            <person name="Akparov Z."/>
            <person name="Amiraslanov A."/>
            <person name="Hajiyeva S."/>
            <person name="Abbasov M."/>
            <person name="Kaur K."/>
            <person name="Hamwieh A."/>
            <person name="Solovyev V."/>
            <person name="Salamov A."/>
            <person name="Braich B."/>
            <person name="Kosarev P."/>
            <person name="Mahmoud A."/>
            <person name="Hajiyev E."/>
            <person name="Babayeva S."/>
            <person name="Izzatullayeva V."/>
            <person name="Mammadov A."/>
            <person name="Mammadov A."/>
            <person name="Sharifova S."/>
            <person name="Ojaghi J."/>
            <person name="Eynullazada K."/>
            <person name="Bayramov B."/>
            <person name="Abdulazimova A."/>
            <person name="Shahmuradov I."/>
        </authorList>
    </citation>
    <scope>NUCLEOTIDE SEQUENCE [LARGE SCALE GENOMIC DNA]</scope>
    <source>
        <strain evidence="10">cv. AG2017</strain>
        <tissue evidence="9">Leaf</tissue>
    </source>
</reference>
<dbReference type="InterPro" id="IPR042197">
    <property type="entry name" value="Apaf_helical"/>
</dbReference>
<sequence>MADIILGSFVGSILERLRSLASHEIGQASCVKLELEEFKNTVSAIGAVLDEARKRGAGGDKNVIRWLKKLRDVVYDADDQLEDFFAEAQRQREIRGNHRILIFFSTYQLVYSLKMSRHLKSIRERLDQIYLRGSLWFGTRVLEDRTRRQTDTDSSLPQYVVGRESDKKQILEFLFSADNIKRKFAILAIVGMGGLGKTVLAKLVFRDERVQRDFDLTLWVSESTDIDLKSYLRGLVQLLTPGRVLAANLNMEQLYRLLNEELKGRTVFLVLDDVWNENRDWWLELRTMLDGAANEVKILVTTRSLNVGRAADAALIYQLPALPEDESLSLFMEVAATQEHEWQGLEAIRAVILRKCCGVPLVIILAGDMTQSAHTTEDLLRFMVVGLSKLTKEFMAILQSSYHNLPSHLQQCFAYCSLFPKGYRFDPLELIPLWIAQGYIKSLDNSKTLEELGREYFMELVLKSFFTDIEEDVDGNVIGCKMHNLIHDLAIFVAGDGYSMLDGFNGEMVPESAFHVSTYLIDSKLIRVGERNKSRTLLFLDEQPRGIEGSCDWDNFILHFQKLQALRLQGAPNLRQKVFFLPSLERLELEKLPEFLGWRRSKVIINKDNQTLLELPDRKDFSIRDCPRLSYWKGHFQSLWGVTDKILKRLARSNGDRQVVAPQISIKQMAMVSIFSVSLKGLESLEISNTINVEYLPEELFRSLPSLQALIIKRCVCLRALNVMAILRYLTALKSLEISLCPKLDLSKEKDGDGGRCDLQLQEGQSKLVCLSLQNIPKMESLPDWIQFVTNLESLEIYYTSLKAIPEWLPRLNSVVSLPHKGVITGHTISTCRKFDEKYSRSAAEGQLGGDRPLPPTRSAVTPEASSNLVGERGC</sequence>
<dbReference type="Pfam" id="PF18052">
    <property type="entry name" value="Rx_N"/>
    <property type="match status" value="1"/>
</dbReference>
<dbReference type="AlphaFoldDB" id="A0A2I0KDE2"/>
<dbReference type="InterPro" id="IPR027417">
    <property type="entry name" value="P-loop_NTPase"/>
</dbReference>
<feature type="domain" description="Disease resistance protein winged helix" evidence="8">
    <location>
        <begin position="418"/>
        <end position="490"/>
    </location>
</feature>
<dbReference type="GO" id="GO:0006952">
    <property type="term" value="P:defense response"/>
    <property type="evidence" value="ECO:0007669"/>
    <property type="project" value="UniProtKB-KW"/>
</dbReference>
<dbReference type="EMBL" id="PGOL01000669">
    <property type="protein sequence ID" value="PKI66551.1"/>
    <property type="molecule type" value="Genomic_DNA"/>
</dbReference>
<evidence type="ECO:0000256" key="1">
    <source>
        <dbReference type="ARBA" id="ARBA00022737"/>
    </source>
</evidence>
<evidence type="ECO:0000256" key="2">
    <source>
        <dbReference type="ARBA" id="ARBA00022741"/>
    </source>
</evidence>
<dbReference type="InterPro" id="IPR038005">
    <property type="entry name" value="RX-like_CC"/>
</dbReference>